<comment type="caution">
    <text evidence="3">The sequence shown here is derived from an EMBL/GenBank/DDBJ whole genome shotgun (WGS) entry which is preliminary data.</text>
</comment>
<feature type="compositionally biased region" description="Basic and acidic residues" evidence="1">
    <location>
        <begin position="567"/>
        <end position="583"/>
    </location>
</feature>
<feature type="domain" description="PiggyBac transposable element-derived protein" evidence="2">
    <location>
        <begin position="7"/>
        <end position="149"/>
    </location>
</feature>
<dbReference type="EMBL" id="AGNL01012459">
    <property type="protein sequence ID" value="EJK67882.1"/>
    <property type="molecule type" value="Genomic_DNA"/>
</dbReference>
<evidence type="ECO:0000313" key="3">
    <source>
        <dbReference type="EMBL" id="EJK67882.1"/>
    </source>
</evidence>
<keyword evidence="4" id="KW-1185">Reference proteome</keyword>
<dbReference type="Proteomes" id="UP000266841">
    <property type="component" value="Unassembled WGS sequence"/>
</dbReference>
<dbReference type="OrthoDB" id="6378515at2759"/>
<dbReference type="PANTHER" id="PTHR46599:SF3">
    <property type="entry name" value="PIGGYBAC TRANSPOSABLE ELEMENT-DERIVED PROTEIN 4"/>
    <property type="match status" value="1"/>
</dbReference>
<evidence type="ECO:0000256" key="1">
    <source>
        <dbReference type="SAM" id="MobiDB-lite"/>
    </source>
</evidence>
<proteinExistence type="predicted"/>
<dbReference type="PANTHER" id="PTHR46599">
    <property type="entry name" value="PIGGYBAC TRANSPOSABLE ELEMENT-DERIVED PROTEIN 4"/>
    <property type="match status" value="1"/>
</dbReference>
<name>K0TBM1_THAOC</name>
<evidence type="ECO:0000313" key="4">
    <source>
        <dbReference type="Proteomes" id="UP000266841"/>
    </source>
</evidence>
<evidence type="ECO:0000259" key="2">
    <source>
        <dbReference type="Pfam" id="PF13843"/>
    </source>
</evidence>
<sequence length="604" mass="68652">IWTCVQNTDAAEMLKFMGVPIRHGALDGKPSTLYYRWAKDDDRYSSLIDDSISMTRFRELKSNFKLNNNDHVAGRGTDGYDPCNKYDYMCQSLTHNMNYFTEKADDDVTVDETTWGHGGENGECGGRLKNKPFPKGGQTVMLFDISRRYPRLYYHRHSLRKNERPAGFNQEGPSEIKAIIDMAKNLVDDRASDEDLTFEVKQPDGSSKKFRSKRIWRRNPHITADNHFSGDHVMDYAGGLGFGLTVTTRRDRIMKDIKKYCHVDKLAAGSTAVMARSRQMRYQNPITFAKRVPASETTKAYTKTHVSFQSTGATNISGVNNLPSCELFVTQKSRGRGENKRNWGIEQNEGRLLYLNSYFGVDNDDHMIKNANIGVISWKYWHSPWWHFFAMGVVAAYDMYQECCDGGLDSAWAIPKKDRMSFSTFRQTLSEQMLTYDPRANEYLGDNAFRVSTQQPKRKRRKKSSSSVSSQGGGVSVESLKLAKSDRGRLCGDMEKIMSRVQSIVRKTGSGECYVCGSKTYYRCAGSDNAWLCMTKPGKKKEIDIGCALKYHSDDFFGLAKNDHKDVHGKTTNDWRPPTRREMMSNSQRVDGLLKSMEDSAAAE</sequence>
<feature type="non-terminal residue" evidence="3">
    <location>
        <position position="1"/>
    </location>
</feature>
<organism evidence="3 4">
    <name type="scientific">Thalassiosira oceanica</name>
    <name type="common">Marine diatom</name>
    <dbReference type="NCBI Taxonomy" id="159749"/>
    <lineage>
        <taxon>Eukaryota</taxon>
        <taxon>Sar</taxon>
        <taxon>Stramenopiles</taxon>
        <taxon>Ochrophyta</taxon>
        <taxon>Bacillariophyta</taxon>
        <taxon>Coscinodiscophyceae</taxon>
        <taxon>Thalassiosirophycidae</taxon>
        <taxon>Thalassiosirales</taxon>
        <taxon>Thalassiosiraceae</taxon>
        <taxon>Thalassiosira</taxon>
    </lineage>
</organism>
<dbReference type="InterPro" id="IPR029526">
    <property type="entry name" value="PGBD"/>
</dbReference>
<accession>K0TBM1</accession>
<feature type="region of interest" description="Disordered" evidence="1">
    <location>
        <begin position="567"/>
        <end position="604"/>
    </location>
</feature>
<reference evidence="3 4" key="1">
    <citation type="journal article" date="2012" name="Genome Biol.">
        <title>Genome and low-iron response of an oceanic diatom adapted to chronic iron limitation.</title>
        <authorList>
            <person name="Lommer M."/>
            <person name="Specht M."/>
            <person name="Roy A.S."/>
            <person name="Kraemer L."/>
            <person name="Andreson R."/>
            <person name="Gutowska M.A."/>
            <person name="Wolf J."/>
            <person name="Bergner S.V."/>
            <person name="Schilhabel M.B."/>
            <person name="Klostermeier U.C."/>
            <person name="Beiko R.G."/>
            <person name="Rosenstiel P."/>
            <person name="Hippler M."/>
            <person name="Laroche J."/>
        </authorList>
    </citation>
    <scope>NUCLEOTIDE SEQUENCE [LARGE SCALE GENOMIC DNA]</scope>
    <source>
        <strain evidence="3 4">CCMP1005</strain>
    </source>
</reference>
<dbReference type="Pfam" id="PF13843">
    <property type="entry name" value="DDE_Tnp_1_7"/>
    <property type="match status" value="1"/>
</dbReference>
<dbReference type="AlphaFoldDB" id="K0TBM1"/>
<gene>
    <name evidence="3" type="ORF">THAOC_11015</name>
</gene>
<feature type="region of interest" description="Disordered" evidence="1">
    <location>
        <begin position="452"/>
        <end position="473"/>
    </location>
</feature>
<protein>
    <recommendedName>
        <fullName evidence="2">PiggyBac transposable element-derived protein domain-containing protein</fullName>
    </recommendedName>
</protein>